<dbReference type="Pfam" id="PF14541">
    <property type="entry name" value="TAXi_C"/>
    <property type="match status" value="1"/>
</dbReference>
<dbReference type="EMBL" id="CP136893">
    <property type="protein sequence ID" value="WOL05167.1"/>
    <property type="molecule type" value="Genomic_DNA"/>
</dbReference>
<evidence type="ECO:0000313" key="4">
    <source>
        <dbReference type="EMBL" id="WOL05167.1"/>
    </source>
</evidence>
<accession>A0AAQ3KAQ7</accession>
<name>A0AAQ3KAQ7_9LILI</name>
<dbReference type="Proteomes" id="UP001327560">
    <property type="component" value="Chromosome 4"/>
</dbReference>
<gene>
    <name evidence="4" type="ORF">Cni_G13893</name>
</gene>
<dbReference type="InterPro" id="IPR051708">
    <property type="entry name" value="Plant_Aspart_Prot_A1"/>
</dbReference>
<proteinExistence type="predicted"/>
<keyword evidence="5" id="KW-1185">Reference proteome</keyword>
<reference evidence="4 5" key="1">
    <citation type="submission" date="2023-10" db="EMBL/GenBank/DDBJ databases">
        <title>Chromosome-scale genome assembly provides insights into flower coloration mechanisms of Canna indica.</title>
        <authorList>
            <person name="Li C."/>
        </authorList>
    </citation>
    <scope>NUCLEOTIDE SEQUENCE [LARGE SCALE GENOMIC DNA]</scope>
    <source>
        <tissue evidence="4">Flower</tissue>
    </source>
</reference>
<dbReference type="AlphaFoldDB" id="A0AAQ3KAQ7"/>
<sequence>MHLSFLTFGPDPFVLRHPPPRETSLLLDLKPFYFVSIMGISVDGELLPIQASMWDAAASGGAILDSRMSLTVLAEPAYQAVTKALSRRLAGVPRGEVPGDHGGAVAEHVEGGEHTTTGALVGVRH</sequence>
<dbReference type="GO" id="GO:0008233">
    <property type="term" value="F:peptidase activity"/>
    <property type="evidence" value="ECO:0007669"/>
    <property type="project" value="UniProtKB-KW"/>
</dbReference>
<evidence type="ECO:0000313" key="5">
    <source>
        <dbReference type="Proteomes" id="UP001327560"/>
    </source>
</evidence>
<dbReference type="InterPro" id="IPR021109">
    <property type="entry name" value="Peptidase_aspartic_dom_sf"/>
</dbReference>
<dbReference type="SUPFAM" id="SSF50630">
    <property type="entry name" value="Acid proteases"/>
    <property type="match status" value="1"/>
</dbReference>
<feature type="domain" description="Xylanase inhibitor C-terminal" evidence="3">
    <location>
        <begin position="33"/>
        <end position="91"/>
    </location>
</feature>
<dbReference type="Gene3D" id="2.40.70.10">
    <property type="entry name" value="Acid Proteases"/>
    <property type="match status" value="1"/>
</dbReference>
<dbReference type="PANTHER" id="PTHR47967:SF69">
    <property type="entry name" value="ASPARTIC PROTEINASE NANA, CHLOROPLAST"/>
    <property type="match status" value="1"/>
</dbReference>
<organism evidence="4 5">
    <name type="scientific">Canna indica</name>
    <name type="common">Indian-shot</name>
    <dbReference type="NCBI Taxonomy" id="4628"/>
    <lineage>
        <taxon>Eukaryota</taxon>
        <taxon>Viridiplantae</taxon>
        <taxon>Streptophyta</taxon>
        <taxon>Embryophyta</taxon>
        <taxon>Tracheophyta</taxon>
        <taxon>Spermatophyta</taxon>
        <taxon>Magnoliopsida</taxon>
        <taxon>Liliopsida</taxon>
        <taxon>Zingiberales</taxon>
        <taxon>Cannaceae</taxon>
        <taxon>Canna</taxon>
    </lineage>
</organism>
<keyword evidence="1" id="KW-0645">Protease</keyword>
<dbReference type="GO" id="GO:0006508">
    <property type="term" value="P:proteolysis"/>
    <property type="evidence" value="ECO:0007669"/>
    <property type="project" value="UniProtKB-KW"/>
</dbReference>
<keyword evidence="2" id="KW-0378">Hydrolase</keyword>
<evidence type="ECO:0000256" key="1">
    <source>
        <dbReference type="ARBA" id="ARBA00022670"/>
    </source>
</evidence>
<evidence type="ECO:0000259" key="3">
    <source>
        <dbReference type="Pfam" id="PF14541"/>
    </source>
</evidence>
<evidence type="ECO:0000256" key="2">
    <source>
        <dbReference type="ARBA" id="ARBA00022801"/>
    </source>
</evidence>
<dbReference type="PANTHER" id="PTHR47967">
    <property type="entry name" value="OS07G0603500 PROTEIN-RELATED"/>
    <property type="match status" value="1"/>
</dbReference>
<dbReference type="InterPro" id="IPR032799">
    <property type="entry name" value="TAXi_C"/>
</dbReference>
<protein>
    <submittedName>
        <fullName evidence="4">Aspartic proteinase nepenthesin-2-like</fullName>
    </submittedName>
</protein>